<dbReference type="RefSeq" id="WP_184514713.1">
    <property type="nucleotide sequence ID" value="NZ_JACIJD010000004.1"/>
</dbReference>
<dbReference type="EMBL" id="JACIJD010000004">
    <property type="protein sequence ID" value="MBB5693067.1"/>
    <property type="molecule type" value="Genomic_DNA"/>
</dbReference>
<feature type="chain" id="PRO_5032659173" evidence="1">
    <location>
        <begin position="25"/>
        <end position="619"/>
    </location>
</feature>
<gene>
    <name evidence="2" type="ORF">FHS87_001093</name>
</gene>
<dbReference type="AlphaFoldDB" id="A0A840Y9M4"/>
<dbReference type="SUPFAM" id="SSF50974">
    <property type="entry name" value="Nitrous oxide reductase, N-terminal domain"/>
    <property type="match status" value="1"/>
</dbReference>
<evidence type="ECO:0000313" key="3">
    <source>
        <dbReference type="Proteomes" id="UP000580654"/>
    </source>
</evidence>
<evidence type="ECO:0000313" key="2">
    <source>
        <dbReference type="EMBL" id="MBB5693067.1"/>
    </source>
</evidence>
<keyword evidence="3" id="KW-1185">Reference proteome</keyword>
<keyword evidence="2" id="KW-0238">DNA-binding</keyword>
<dbReference type="PANTHER" id="PTHR47197:SF3">
    <property type="entry name" value="DIHYDRO-HEME D1 DEHYDROGENASE"/>
    <property type="match status" value="1"/>
</dbReference>
<name>A0A840Y9M4_9PROT</name>
<reference evidence="2 3" key="1">
    <citation type="submission" date="2020-08" db="EMBL/GenBank/DDBJ databases">
        <title>Genomic Encyclopedia of Type Strains, Phase IV (KMG-IV): sequencing the most valuable type-strain genomes for metagenomic binning, comparative biology and taxonomic classification.</title>
        <authorList>
            <person name="Goeker M."/>
        </authorList>
    </citation>
    <scope>NUCLEOTIDE SEQUENCE [LARGE SCALE GENOMIC DNA]</scope>
    <source>
        <strain evidence="2 3">DSM 25622</strain>
    </source>
</reference>
<dbReference type="InterPro" id="IPR011045">
    <property type="entry name" value="N2O_reductase_N"/>
</dbReference>
<dbReference type="GO" id="GO:0003677">
    <property type="term" value="F:DNA binding"/>
    <property type="evidence" value="ECO:0007669"/>
    <property type="project" value="UniProtKB-KW"/>
</dbReference>
<protein>
    <submittedName>
        <fullName evidence="2">DNA-binding beta-propeller fold protein YncE</fullName>
    </submittedName>
</protein>
<accession>A0A840Y9M4</accession>
<dbReference type="InterPro" id="IPR051200">
    <property type="entry name" value="Host-pathogen_enzymatic-act"/>
</dbReference>
<keyword evidence="1" id="KW-0732">Signal</keyword>
<proteinExistence type="predicted"/>
<dbReference type="PANTHER" id="PTHR47197">
    <property type="entry name" value="PROTEIN NIRF"/>
    <property type="match status" value="1"/>
</dbReference>
<sequence>MSRRLKGGGAVPALLALLAGGTGAAAQPAAITATHAMAGLEARLEIRPMGGEAIRPGEPVTVSLSFTAEDGGPARGLKPAAWAERNTGRPLACRDRVRGLLENRMGRRAELDLNAWQVAYANDQGAIQVIDPVGGNTRTRSLAVVNLLGRPGGWAADEPRDALFVAVPETGEVVEIDTRRWRERRRLAVGGRPARIALDPAGLRLWVGQDGAEGATAELAVLDRGSGEVLARIPAGAGPHVPVALGNGRAAVASAEGVALLAEGGAEALPHLGGGFTDAAYSPLAEVTLLLDPREGRVIALTGEGRVAGLWEVAPGAAGLFLDPHGRLLMVPEPGEGRVTVIDLARGAVAHRVALGGAPLSVGFSRTQAYVQSGEGSTVSLIALGSLVEAGTPAVTTIAAGESGLTPGEAFGAMVAEAPGGAAMLIAAPGERVLHFYMEGMAAPAGVLRLPQGRPLAVMALDRALREVAPGRHETQAVFPAGGRYVLPVMVQGGGFLHCFEIDFGGGEALPLARRLKLEAEGPEARVMRPGQPAPLRLRLRGPAEEGAWREAGDLSARVVQLAGHWQVSLPLRPLGDGLYEAEAVAPPEAGLVNVYVESPSLGLDPATLPYIPFRAVEP</sequence>
<dbReference type="Gene3D" id="2.130.10.10">
    <property type="entry name" value="YVTN repeat-like/Quinoprotein amine dehydrogenase"/>
    <property type="match status" value="2"/>
</dbReference>
<comment type="caution">
    <text evidence="2">The sequence shown here is derived from an EMBL/GenBank/DDBJ whole genome shotgun (WGS) entry which is preliminary data.</text>
</comment>
<dbReference type="InterPro" id="IPR015943">
    <property type="entry name" value="WD40/YVTN_repeat-like_dom_sf"/>
</dbReference>
<evidence type="ECO:0000256" key="1">
    <source>
        <dbReference type="SAM" id="SignalP"/>
    </source>
</evidence>
<organism evidence="2 3">
    <name type="scientific">Muricoccus pecuniae</name>
    <dbReference type="NCBI Taxonomy" id="693023"/>
    <lineage>
        <taxon>Bacteria</taxon>
        <taxon>Pseudomonadati</taxon>
        <taxon>Pseudomonadota</taxon>
        <taxon>Alphaproteobacteria</taxon>
        <taxon>Acetobacterales</taxon>
        <taxon>Roseomonadaceae</taxon>
        <taxon>Muricoccus</taxon>
    </lineage>
</organism>
<dbReference type="Proteomes" id="UP000580654">
    <property type="component" value="Unassembled WGS sequence"/>
</dbReference>
<feature type="signal peptide" evidence="1">
    <location>
        <begin position="1"/>
        <end position="24"/>
    </location>
</feature>